<keyword evidence="3" id="KW-0731">Sigma factor</keyword>
<reference evidence="7" key="1">
    <citation type="journal article" date="2019" name="Int. J. Syst. Evol. Microbiol.">
        <title>The Global Catalogue of Microorganisms (GCM) 10K type strain sequencing project: providing services to taxonomists for standard genome sequencing and annotation.</title>
        <authorList>
            <consortium name="The Broad Institute Genomics Platform"/>
            <consortium name="The Broad Institute Genome Sequencing Center for Infectious Disease"/>
            <person name="Wu L."/>
            <person name="Ma J."/>
        </authorList>
    </citation>
    <scope>NUCLEOTIDE SEQUENCE [LARGE SCALE GENOMIC DNA]</scope>
    <source>
        <strain evidence="7">KCTC 52298</strain>
    </source>
</reference>
<dbReference type="InterPro" id="IPR013324">
    <property type="entry name" value="RNA_pol_sigma_r3/r4-like"/>
</dbReference>
<evidence type="ECO:0000256" key="3">
    <source>
        <dbReference type="ARBA" id="ARBA00023082"/>
    </source>
</evidence>
<keyword evidence="2" id="KW-0805">Transcription regulation</keyword>
<dbReference type="RefSeq" id="WP_210353141.1">
    <property type="nucleotide sequence ID" value="NZ_JAEQMU010000001.1"/>
</dbReference>
<sequence length="189" mass="22212">MHNPSVDSSLESLYLLVQKDDRSAFDRLYERTWKDLYTRAFARLGDADLTQDILQEVYIDIWNKRNARDIRQVEAYLYNAVKYKVIDCFRANKYKFEVIDDFVEIIADSEYADSSFAAKELRAIISCWMEQLPKKRREIVKSKLENDLSTAEISELLNISPKTVQNQYLNSKAELKVLLKKIFTFFLGV</sequence>
<dbReference type="InterPro" id="IPR036388">
    <property type="entry name" value="WH-like_DNA-bd_sf"/>
</dbReference>
<dbReference type="SUPFAM" id="SSF88659">
    <property type="entry name" value="Sigma3 and sigma4 domains of RNA polymerase sigma factors"/>
    <property type="match status" value="1"/>
</dbReference>
<dbReference type="InterPro" id="IPR013325">
    <property type="entry name" value="RNA_pol_sigma_r2"/>
</dbReference>
<evidence type="ECO:0000256" key="4">
    <source>
        <dbReference type="ARBA" id="ARBA00023163"/>
    </source>
</evidence>
<evidence type="ECO:0000313" key="6">
    <source>
        <dbReference type="EMBL" id="MFD2554750.1"/>
    </source>
</evidence>
<proteinExistence type="inferred from homology"/>
<dbReference type="InterPro" id="IPR013249">
    <property type="entry name" value="RNA_pol_sigma70_r4_t2"/>
</dbReference>
<feature type="domain" description="RNA polymerase sigma factor 70 region 4 type 2" evidence="5">
    <location>
        <begin position="127"/>
        <end position="173"/>
    </location>
</feature>
<evidence type="ECO:0000313" key="7">
    <source>
        <dbReference type="Proteomes" id="UP001597440"/>
    </source>
</evidence>
<keyword evidence="4" id="KW-0804">Transcription</keyword>
<evidence type="ECO:0000259" key="5">
    <source>
        <dbReference type="Pfam" id="PF08281"/>
    </source>
</evidence>
<dbReference type="InterPro" id="IPR039425">
    <property type="entry name" value="RNA_pol_sigma-70-like"/>
</dbReference>
<comment type="caution">
    <text evidence="6">The sequence shown here is derived from an EMBL/GenBank/DDBJ whole genome shotgun (WGS) entry which is preliminary data.</text>
</comment>
<accession>A0ABW5L3Z2</accession>
<dbReference type="Proteomes" id="UP001597440">
    <property type="component" value="Unassembled WGS sequence"/>
</dbReference>
<dbReference type="PANTHER" id="PTHR43133">
    <property type="entry name" value="RNA POLYMERASE ECF-TYPE SIGMA FACTO"/>
    <property type="match status" value="1"/>
</dbReference>
<comment type="similarity">
    <text evidence="1">Belongs to the sigma-70 factor family. ECF subfamily.</text>
</comment>
<evidence type="ECO:0000256" key="1">
    <source>
        <dbReference type="ARBA" id="ARBA00010641"/>
    </source>
</evidence>
<name>A0ABW5L3Z2_9SPHI</name>
<dbReference type="InterPro" id="IPR014284">
    <property type="entry name" value="RNA_pol_sigma-70_dom"/>
</dbReference>
<keyword evidence="7" id="KW-1185">Reference proteome</keyword>
<dbReference type="EMBL" id="JBHULD010000014">
    <property type="protein sequence ID" value="MFD2554750.1"/>
    <property type="molecule type" value="Genomic_DNA"/>
</dbReference>
<dbReference type="Gene3D" id="1.10.1740.10">
    <property type="match status" value="1"/>
</dbReference>
<dbReference type="NCBIfam" id="TIGR02937">
    <property type="entry name" value="sigma70-ECF"/>
    <property type="match status" value="1"/>
</dbReference>
<dbReference type="SUPFAM" id="SSF88946">
    <property type="entry name" value="Sigma2 domain of RNA polymerase sigma factors"/>
    <property type="match status" value="1"/>
</dbReference>
<dbReference type="Gene3D" id="1.10.10.10">
    <property type="entry name" value="Winged helix-like DNA-binding domain superfamily/Winged helix DNA-binding domain"/>
    <property type="match status" value="1"/>
</dbReference>
<dbReference type="Pfam" id="PF08281">
    <property type="entry name" value="Sigma70_r4_2"/>
    <property type="match status" value="1"/>
</dbReference>
<organism evidence="6 7">
    <name type="scientific">Sphingobacterium tabacisoli</name>
    <dbReference type="NCBI Taxonomy" id="2044855"/>
    <lineage>
        <taxon>Bacteria</taxon>
        <taxon>Pseudomonadati</taxon>
        <taxon>Bacteroidota</taxon>
        <taxon>Sphingobacteriia</taxon>
        <taxon>Sphingobacteriales</taxon>
        <taxon>Sphingobacteriaceae</taxon>
        <taxon>Sphingobacterium</taxon>
    </lineage>
</organism>
<dbReference type="PANTHER" id="PTHR43133:SF46">
    <property type="entry name" value="RNA POLYMERASE SIGMA-70 FACTOR ECF SUBFAMILY"/>
    <property type="match status" value="1"/>
</dbReference>
<protein>
    <submittedName>
        <fullName evidence="6">RNA polymerase sigma factor</fullName>
    </submittedName>
</protein>
<gene>
    <name evidence="6" type="ORF">ACFSQW_10140</name>
</gene>
<evidence type="ECO:0000256" key="2">
    <source>
        <dbReference type="ARBA" id="ARBA00023015"/>
    </source>
</evidence>